<evidence type="ECO:0000256" key="1">
    <source>
        <dbReference type="SAM" id="MobiDB-lite"/>
    </source>
</evidence>
<dbReference type="AlphaFoldDB" id="A0A9Q3BA14"/>
<dbReference type="Proteomes" id="UP000765509">
    <property type="component" value="Unassembled WGS sequence"/>
</dbReference>
<organism evidence="2 3">
    <name type="scientific">Austropuccinia psidii MF-1</name>
    <dbReference type="NCBI Taxonomy" id="1389203"/>
    <lineage>
        <taxon>Eukaryota</taxon>
        <taxon>Fungi</taxon>
        <taxon>Dikarya</taxon>
        <taxon>Basidiomycota</taxon>
        <taxon>Pucciniomycotina</taxon>
        <taxon>Pucciniomycetes</taxon>
        <taxon>Pucciniales</taxon>
        <taxon>Sphaerophragmiaceae</taxon>
        <taxon>Austropuccinia</taxon>
    </lineage>
</organism>
<gene>
    <name evidence="2" type="ORF">O181_001194</name>
</gene>
<comment type="caution">
    <text evidence="2">The sequence shown here is derived from an EMBL/GenBank/DDBJ whole genome shotgun (WGS) entry which is preliminary data.</text>
</comment>
<protein>
    <submittedName>
        <fullName evidence="2">Uncharacterized protein</fullName>
    </submittedName>
</protein>
<evidence type="ECO:0000313" key="2">
    <source>
        <dbReference type="EMBL" id="MBW0461479.1"/>
    </source>
</evidence>
<accession>A0A9Q3BA14</accession>
<feature type="region of interest" description="Disordered" evidence="1">
    <location>
        <begin position="30"/>
        <end position="50"/>
    </location>
</feature>
<proteinExistence type="predicted"/>
<dbReference type="EMBL" id="AVOT02000165">
    <property type="protein sequence ID" value="MBW0461479.1"/>
    <property type="molecule type" value="Genomic_DNA"/>
</dbReference>
<reference evidence="2" key="1">
    <citation type="submission" date="2021-03" db="EMBL/GenBank/DDBJ databases">
        <title>Draft genome sequence of rust myrtle Austropuccinia psidii MF-1, a brazilian biotype.</title>
        <authorList>
            <person name="Quecine M.C."/>
            <person name="Pachon D.M.R."/>
            <person name="Bonatelli M.L."/>
            <person name="Correr F.H."/>
            <person name="Franceschini L.M."/>
            <person name="Leite T.F."/>
            <person name="Margarido G.R.A."/>
            <person name="Almeida C.A."/>
            <person name="Ferrarezi J.A."/>
            <person name="Labate C.A."/>
        </authorList>
    </citation>
    <scope>NUCLEOTIDE SEQUENCE</scope>
    <source>
        <strain evidence="2">MF-1</strain>
    </source>
</reference>
<sequence length="169" mass="19455">MMVSFDQKQNIATQNVYDTKLTTDGEDHYAHFEGMDSGGADDKSPHGIEKNYDYSRRHTQAPCGSNSSNQCKHALTSNDFDRNSDHMHKNVGINTEICASQTQDFLKMKDEKKTPPSDGRILDQFVTKPKHLVPRIVGNKMERTIRRCAVISNRTMTIMLNYQRWSRWN</sequence>
<keyword evidence="3" id="KW-1185">Reference proteome</keyword>
<name>A0A9Q3BA14_9BASI</name>
<evidence type="ECO:0000313" key="3">
    <source>
        <dbReference type="Proteomes" id="UP000765509"/>
    </source>
</evidence>